<protein>
    <recommendedName>
        <fullName evidence="1">C2H2-type domain-containing protein</fullName>
    </recommendedName>
</protein>
<dbReference type="AlphaFoldDB" id="A0A0F9GCR2"/>
<evidence type="ECO:0000313" key="2">
    <source>
        <dbReference type="EMBL" id="KKL88276.1"/>
    </source>
</evidence>
<dbReference type="InterPro" id="IPR012337">
    <property type="entry name" value="RNaseH-like_sf"/>
</dbReference>
<dbReference type="InterPro" id="IPR036397">
    <property type="entry name" value="RNaseH_sf"/>
</dbReference>
<feature type="domain" description="C2H2-type" evidence="1">
    <location>
        <begin position="143"/>
        <end position="164"/>
    </location>
</feature>
<dbReference type="Gene3D" id="3.30.420.10">
    <property type="entry name" value="Ribonuclease H-like superfamily/Ribonuclease H"/>
    <property type="match status" value="1"/>
</dbReference>
<dbReference type="SUPFAM" id="SSF53098">
    <property type="entry name" value="Ribonuclease H-like"/>
    <property type="match status" value="1"/>
</dbReference>
<gene>
    <name evidence="2" type="ORF">LCGC14_1926310</name>
</gene>
<dbReference type="EMBL" id="LAZR01020610">
    <property type="protein sequence ID" value="KKL88276.1"/>
    <property type="molecule type" value="Genomic_DNA"/>
</dbReference>
<dbReference type="InterPro" id="IPR013087">
    <property type="entry name" value="Znf_C2H2_type"/>
</dbReference>
<accession>A0A0F9GCR2</accession>
<comment type="caution">
    <text evidence="2">The sequence shown here is derived from an EMBL/GenBank/DDBJ whole genome shotgun (WGS) entry which is preliminary data.</text>
</comment>
<reference evidence="2" key="1">
    <citation type="journal article" date="2015" name="Nature">
        <title>Complex archaea that bridge the gap between prokaryotes and eukaryotes.</title>
        <authorList>
            <person name="Spang A."/>
            <person name="Saw J.H."/>
            <person name="Jorgensen S.L."/>
            <person name="Zaremba-Niedzwiedzka K."/>
            <person name="Martijn J."/>
            <person name="Lind A.E."/>
            <person name="van Eijk R."/>
            <person name="Schleper C."/>
            <person name="Guy L."/>
            <person name="Ettema T.J."/>
        </authorList>
    </citation>
    <scope>NUCLEOTIDE SEQUENCE</scope>
</reference>
<proteinExistence type="predicted"/>
<dbReference type="GO" id="GO:0003676">
    <property type="term" value="F:nucleic acid binding"/>
    <property type="evidence" value="ECO:0007669"/>
    <property type="project" value="InterPro"/>
</dbReference>
<dbReference type="PROSITE" id="PS00028">
    <property type="entry name" value="ZINC_FINGER_C2H2_1"/>
    <property type="match status" value="1"/>
</dbReference>
<evidence type="ECO:0000259" key="1">
    <source>
        <dbReference type="PROSITE" id="PS00028"/>
    </source>
</evidence>
<organism evidence="2">
    <name type="scientific">marine sediment metagenome</name>
    <dbReference type="NCBI Taxonomy" id="412755"/>
    <lineage>
        <taxon>unclassified sequences</taxon>
        <taxon>metagenomes</taxon>
        <taxon>ecological metagenomes</taxon>
    </lineage>
</organism>
<name>A0A0F9GCR2_9ZZZZ</name>
<sequence>MRNIHIDGGTKRNLACIVDEEMGFVKLRKIRKTNDGSTAIFEFEALITALTYIQKRVINTGEIIIHTDSTEIVRFARYCKSDDFRSFNKLKMKCFRKIHQVSEKVPLQFHWLPRNHNLAGKVLEYYNKRKIPRMEFIIKSHICRYCKSKYISKRDLQRHIYNRHVMFSS</sequence>